<dbReference type="InterPro" id="IPR020889">
    <property type="entry name" value="LipoPS_assembly_LptD"/>
</dbReference>
<gene>
    <name evidence="1" type="primary">lptD</name>
    <name evidence="3" type="ORF">DBW71_02845</name>
</gene>
<comment type="function">
    <text evidence="1">Involved in the assembly of lipopolysaccharide (LPS) at the surface of the outer membrane.</text>
</comment>
<keyword evidence="1" id="KW-0998">Cell outer membrane</keyword>
<reference evidence="3 4" key="1">
    <citation type="journal article" date="2018" name="Microbiome">
        <title>Fine metagenomic profile of the Mediterranean stratified and mixed water columns revealed by assembly and recruitment.</title>
        <authorList>
            <person name="Haro-Moreno J.M."/>
            <person name="Lopez-Perez M."/>
            <person name="De La Torre J.R."/>
            <person name="Picazo A."/>
            <person name="Camacho A."/>
            <person name="Rodriguez-Valera F."/>
        </authorList>
    </citation>
    <scope>NUCLEOTIDE SEQUENCE [LARGE SCALE GENOMIC DNA]</scope>
    <source>
        <strain evidence="3">MED-G57</strain>
    </source>
</reference>
<comment type="subunit">
    <text evidence="1">Component of the lipopolysaccharide transport and assembly complex.</text>
</comment>
<name>A0A368DRA4_9PROT</name>
<comment type="subcellular location">
    <subcellularLocation>
        <location evidence="1">Cell outer membrane</location>
    </subcellularLocation>
</comment>
<dbReference type="GO" id="GO:0009279">
    <property type="term" value="C:cell outer membrane"/>
    <property type="evidence" value="ECO:0007669"/>
    <property type="project" value="UniProtKB-SubCell"/>
</dbReference>
<dbReference type="GO" id="GO:1990351">
    <property type="term" value="C:transporter complex"/>
    <property type="evidence" value="ECO:0007669"/>
    <property type="project" value="TreeGrafter"/>
</dbReference>
<dbReference type="PANTHER" id="PTHR30189:SF1">
    <property type="entry name" value="LPS-ASSEMBLY PROTEIN LPTD"/>
    <property type="match status" value="1"/>
</dbReference>
<evidence type="ECO:0000259" key="2">
    <source>
        <dbReference type="Pfam" id="PF04453"/>
    </source>
</evidence>
<dbReference type="Gene3D" id="2.60.450.10">
    <property type="entry name" value="Lipopolysaccharide (LPS) transport protein A like domain"/>
    <property type="match status" value="1"/>
</dbReference>
<keyword evidence="1" id="KW-0472">Membrane</keyword>
<evidence type="ECO:0000313" key="3">
    <source>
        <dbReference type="EMBL" id="RCL73731.1"/>
    </source>
</evidence>
<dbReference type="EMBL" id="QOQD01000005">
    <property type="protein sequence ID" value="RCL73731.1"/>
    <property type="molecule type" value="Genomic_DNA"/>
</dbReference>
<dbReference type="HAMAP" id="MF_01411">
    <property type="entry name" value="LPS_assembly_LptD"/>
    <property type="match status" value="1"/>
</dbReference>
<dbReference type="InterPro" id="IPR007543">
    <property type="entry name" value="LptD_C"/>
</dbReference>
<keyword evidence="1" id="KW-0732">Signal</keyword>
<dbReference type="InterPro" id="IPR050218">
    <property type="entry name" value="LptD"/>
</dbReference>
<dbReference type="Pfam" id="PF04453">
    <property type="entry name" value="LptD"/>
    <property type="match status" value="1"/>
</dbReference>
<comment type="caution">
    <text evidence="1">Lacks conserved residue(s) required for the propagation of feature annotation.</text>
</comment>
<sequence length="726" mass="83087">MLKIISKNILVIFVIVVMCSFQLEKKLLAESIDSSNDNSSIYFEADNLYYDNDGNNITAEGNAKLFYKTFVVEANKITYIQDIDQVIASGKVTMTEKGEVQINAERIMLSNQLKQGFIESVKIVLNDGTKIRSESGDVDFGNKNIFKNAGYTFCNDTKDGKTCPYTWEFEADVVTHDELNKKFVFQNIKFKLFDKTLLKLPYFSYPDLSVKRQSGYLLPTYSFSNFYGHSVKIPYLFVLDDTSDVTITPFLTSKQGPLIDLEYRKVTDTGGKFSINPSFIYQANPMDIAPGNKRFRAGLKTNAYLPISDNVNWGWNATFASDDTYMRKYGLDDRTKYNSNLFLSGTNNQNYINLQAISFHNLLSDSDTRQAKLLPQLDYEYKLNNLPFMGQVNLDAQISSLHRKSGDDQTRLTTEISWEDRNIMKNGVVFEPYIGLKGDYFSTYDESDNEFTDHSRFTPEAAIETSWPFFQNSSIGKQIIEPKLSYSYIGKEDTDSDLLNEDSRTINFNSLNLFEANRSYGYDKIDSGNKMSIGLGYDLQDRLGGLFSASIGKSYHLDGDNTYSGKKYSGTNNYHSDIVSSLSYNLNDSLQFDYKTRFDGAFKKNQFNELNMNFQNKKSLNLGFNYTEIKADANWLNDDGNDNNDVDLEEMSGYLEFGLTRDWSMISKGVYNLESNNFLNNQIGLRFDDECLSFDIVYRENLFTDRDIKKDKSILLKFELKTAPIQ</sequence>
<comment type="caution">
    <text evidence="3">The sequence shown here is derived from an EMBL/GenBank/DDBJ whole genome shotgun (WGS) entry which is preliminary data.</text>
</comment>
<feature type="domain" description="LptD C-terminal" evidence="2">
    <location>
        <begin position="296"/>
        <end position="628"/>
    </location>
</feature>
<protein>
    <recommendedName>
        <fullName evidence="1">LPS-assembly protein LptD</fullName>
    </recommendedName>
</protein>
<dbReference type="Proteomes" id="UP000253570">
    <property type="component" value="Unassembled WGS sequence"/>
</dbReference>
<dbReference type="GO" id="GO:0043165">
    <property type="term" value="P:Gram-negative-bacterium-type cell outer membrane assembly"/>
    <property type="evidence" value="ECO:0007669"/>
    <property type="project" value="UniProtKB-UniRule"/>
</dbReference>
<organism evidence="3 4">
    <name type="scientific">PS1 clade bacterium</name>
    <dbReference type="NCBI Taxonomy" id="2175152"/>
    <lineage>
        <taxon>Bacteria</taxon>
        <taxon>Pseudomonadati</taxon>
        <taxon>Pseudomonadota</taxon>
        <taxon>Alphaproteobacteria</taxon>
        <taxon>PS1 clade</taxon>
    </lineage>
</organism>
<accession>A0A368DRA4</accession>
<evidence type="ECO:0000256" key="1">
    <source>
        <dbReference type="HAMAP-Rule" id="MF_01411"/>
    </source>
</evidence>
<comment type="similarity">
    <text evidence="1">Belongs to the LptD family.</text>
</comment>
<dbReference type="AlphaFoldDB" id="A0A368DRA4"/>
<dbReference type="PANTHER" id="PTHR30189">
    <property type="entry name" value="LPS-ASSEMBLY PROTEIN"/>
    <property type="match status" value="1"/>
</dbReference>
<proteinExistence type="inferred from homology"/>
<evidence type="ECO:0000313" key="4">
    <source>
        <dbReference type="Proteomes" id="UP000253570"/>
    </source>
</evidence>
<dbReference type="GO" id="GO:0015920">
    <property type="term" value="P:lipopolysaccharide transport"/>
    <property type="evidence" value="ECO:0007669"/>
    <property type="project" value="InterPro"/>
</dbReference>